<keyword evidence="6" id="KW-0482">Metalloprotease</keyword>
<evidence type="ECO:0000313" key="9">
    <source>
        <dbReference type="Proteomes" id="UP000183898"/>
    </source>
</evidence>
<organism evidence="8 9">
    <name type="scientific">Nitrosospira multiformis</name>
    <dbReference type="NCBI Taxonomy" id="1231"/>
    <lineage>
        <taxon>Bacteria</taxon>
        <taxon>Pseudomonadati</taxon>
        <taxon>Pseudomonadota</taxon>
        <taxon>Betaproteobacteria</taxon>
        <taxon>Nitrosomonadales</taxon>
        <taxon>Nitrosomonadaceae</taxon>
        <taxon>Nitrosospira</taxon>
    </lineage>
</organism>
<dbReference type="AlphaFoldDB" id="A0A1H8KZA5"/>
<dbReference type="InterPro" id="IPR001915">
    <property type="entry name" value="Peptidase_M48"/>
</dbReference>
<dbReference type="InterPro" id="IPR019734">
    <property type="entry name" value="TPR_rpt"/>
</dbReference>
<sequence length="497" mass="55458">MFFLPALFTANVHAEGLPDLGDVSQATISPREERELGLKIMSEIRSDPSYLNDAEIDGYLTRLGSRLISGSNEARPEQEFEFFALQDPTLNAFALPGGFMGFNSGLILAAQSESELAGVMAHEIAHVTQKHLARMIAGQKYNMLTSLASMAIAILASRANPQAGQAILVASQAGQIQKQLNFTREHEKEADRIGLGILAGAGLDPRGMADFFERMQRATRFLENGAPSYLRTHPVTFERIADIEGRTQGLPYRQVPDSLDFQLVRAKLRASIEKPADAVNYFESILREKRYTNETVERYGLVTALLRSREYQRADKELVRLYDSLQPEGGGETLQNHQLGTSIRIQRRMPPSSPMVETLAARVKLATGQTAEALDIYRAALAIFPQHRALIYDYTEALLSKVSAQDALDFINRQLQFDPNDVRLYRLQAQSHEALGNTLLQHQALAEVYSRQGNYPAAIEQLQIALKTDDGDFYQMSSVEARLRELRELAANESKKK</sequence>
<evidence type="ECO:0000256" key="5">
    <source>
        <dbReference type="ARBA" id="ARBA00022833"/>
    </source>
</evidence>
<dbReference type="PANTHER" id="PTHR22726:SF1">
    <property type="entry name" value="METALLOENDOPEPTIDASE OMA1, MITOCHONDRIAL"/>
    <property type="match status" value="1"/>
</dbReference>
<dbReference type="Pfam" id="PF01435">
    <property type="entry name" value="Peptidase_M48"/>
    <property type="match status" value="1"/>
</dbReference>
<evidence type="ECO:0000256" key="6">
    <source>
        <dbReference type="ARBA" id="ARBA00023049"/>
    </source>
</evidence>
<keyword evidence="5" id="KW-0862">Zinc</keyword>
<reference evidence="8 9" key="1">
    <citation type="submission" date="2016-10" db="EMBL/GenBank/DDBJ databases">
        <authorList>
            <person name="de Groot N.N."/>
        </authorList>
    </citation>
    <scope>NUCLEOTIDE SEQUENCE [LARGE SCALE GENOMIC DNA]</scope>
    <source>
        <strain evidence="8 9">Nl18</strain>
    </source>
</reference>
<evidence type="ECO:0000259" key="7">
    <source>
        <dbReference type="Pfam" id="PF01435"/>
    </source>
</evidence>
<evidence type="ECO:0000256" key="2">
    <source>
        <dbReference type="ARBA" id="ARBA00022670"/>
    </source>
</evidence>
<dbReference type="GO" id="GO:0016020">
    <property type="term" value="C:membrane"/>
    <property type="evidence" value="ECO:0007669"/>
    <property type="project" value="TreeGrafter"/>
</dbReference>
<feature type="domain" description="Peptidase M48" evidence="7">
    <location>
        <begin position="58"/>
        <end position="246"/>
    </location>
</feature>
<dbReference type="Proteomes" id="UP000183898">
    <property type="component" value="Unassembled WGS sequence"/>
</dbReference>
<evidence type="ECO:0000313" key="8">
    <source>
        <dbReference type="EMBL" id="SEN98214.1"/>
    </source>
</evidence>
<dbReference type="SMART" id="SM00028">
    <property type="entry name" value="TPR"/>
    <property type="match status" value="2"/>
</dbReference>
<dbReference type="SUPFAM" id="SSF48452">
    <property type="entry name" value="TPR-like"/>
    <property type="match status" value="1"/>
</dbReference>
<accession>A0A1H8KZA5</accession>
<dbReference type="EMBL" id="FOCT01000009">
    <property type="protein sequence ID" value="SEN98214.1"/>
    <property type="molecule type" value="Genomic_DNA"/>
</dbReference>
<dbReference type="InterPro" id="IPR011990">
    <property type="entry name" value="TPR-like_helical_dom_sf"/>
</dbReference>
<keyword evidence="3" id="KW-0479">Metal-binding</keyword>
<proteinExistence type="predicted"/>
<evidence type="ECO:0000256" key="3">
    <source>
        <dbReference type="ARBA" id="ARBA00022723"/>
    </source>
</evidence>
<dbReference type="InterPro" id="IPR051156">
    <property type="entry name" value="Mito/Outer_Membr_Metalloprot"/>
</dbReference>
<evidence type="ECO:0000256" key="1">
    <source>
        <dbReference type="ARBA" id="ARBA00001947"/>
    </source>
</evidence>
<comment type="cofactor">
    <cofactor evidence="1">
        <name>Zn(2+)</name>
        <dbReference type="ChEBI" id="CHEBI:29105"/>
    </cofactor>
</comment>
<dbReference type="PANTHER" id="PTHR22726">
    <property type="entry name" value="METALLOENDOPEPTIDASE OMA1"/>
    <property type="match status" value="1"/>
</dbReference>
<protein>
    <submittedName>
        <fullName evidence="8">Putative Zn-dependent protease, contains TPR repeats</fullName>
    </submittedName>
</protein>
<dbReference type="CDD" id="cd07333">
    <property type="entry name" value="M48C_bepA_like"/>
    <property type="match status" value="1"/>
</dbReference>
<gene>
    <name evidence="8" type="ORF">SAMN05216404_109124</name>
</gene>
<dbReference type="GO" id="GO:0046872">
    <property type="term" value="F:metal ion binding"/>
    <property type="evidence" value="ECO:0007669"/>
    <property type="project" value="UniProtKB-KW"/>
</dbReference>
<keyword evidence="4" id="KW-0378">Hydrolase</keyword>
<dbReference type="Gene3D" id="3.30.2010.10">
    <property type="entry name" value="Metalloproteases ('zincins'), catalytic domain"/>
    <property type="match status" value="1"/>
</dbReference>
<name>A0A1H8KZA5_9PROT</name>
<dbReference type="Pfam" id="PF14559">
    <property type="entry name" value="TPR_19"/>
    <property type="match status" value="1"/>
</dbReference>
<dbReference type="GO" id="GO:0004222">
    <property type="term" value="F:metalloendopeptidase activity"/>
    <property type="evidence" value="ECO:0007669"/>
    <property type="project" value="InterPro"/>
</dbReference>
<evidence type="ECO:0000256" key="4">
    <source>
        <dbReference type="ARBA" id="ARBA00022801"/>
    </source>
</evidence>
<dbReference type="GO" id="GO:0051603">
    <property type="term" value="P:proteolysis involved in protein catabolic process"/>
    <property type="evidence" value="ECO:0007669"/>
    <property type="project" value="TreeGrafter"/>
</dbReference>
<dbReference type="Gene3D" id="1.25.40.10">
    <property type="entry name" value="Tetratricopeptide repeat domain"/>
    <property type="match status" value="1"/>
</dbReference>
<keyword evidence="2 8" id="KW-0645">Protease</keyword>